<evidence type="ECO:0000313" key="2">
    <source>
        <dbReference type="EMBL" id="KIW77056.1"/>
    </source>
</evidence>
<organism evidence="2 3">
    <name type="scientific">Fonsecaea pedrosoi CBS 271.37</name>
    <dbReference type="NCBI Taxonomy" id="1442368"/>
    <lineage>
        <taxon>Eukaryota</taxon>
        <taxon>Fungi</taxon>
        <taxon>Dikarya</taxon>
        <taxon>Ascomycota</taxon>
        <taxon>Pezizomycotina</taxon>
        <taxon>Eurotiomycetes</taxon>
        <taxon>Chaetothyriomycetidae</taxon>
        <taxon>Chaetothyriales</taxon>
        <taxon>Herpotrichiellaceae</taxon>
        <taxon>Fonsecaea</taxon>
    </lineage>
</organism>
<dbReference type="AlphaFoldDB" id="A0A0D2DHA3"/>
<name>A0A0D2DHA3_9EURO</name>
<evidence type="ECO:0000256" key="1">
    <source>
        <dbReference type="SAM" id="MobiDB-lite"/>
    </source>
</evidence>
<dbReference type="Proteomes" id="UP000053029">
    <property type="component" value="Unassembled WGS sequence"/>
</dbReference>
<keyword evidence="3" id="KW-1185">Reference proteome</keyword>
<gene>
    <name evidence="2" type="ORF">Z517_09502</name>
</gene>
<dbReference type="RefSeq" id="XP_013280864.1">
    <property type="nucleotide sequence ID" value="XM_013425410.1"/>
</dbReference>
<proteinExistence type="predicted"/>
<reference evidence="2 3" key="1">
    <citation type="submission" date="2015-01" db="EMBL/GenBank/DDBJ databases">
        <title>The Genome Sequence of Fonsecaea pedrosoi CBS 271.37.</title>
        <authorList>
            <consortium name="The Broad Institute Genomics Platform"/>
            <person name="Cuomo C."/>
            <person name="de Hoog S."/>
            <person name="Gorbushina A."/>
            <person name="Stielow B."/>
            <person name="Teixiera M."/>
            <person name="Abouelleil A."/>
            <person name="Chapman S.B."/>
            <person name="Priest M."/>
            <person name="Young S.K."/>
            <person name="Wortman J."/>
            <person name="Nusbaum C."/>
            <person name="Birren B."/>
        </authorList>
    </citation>
    <scope>NUCLEOTIDE SEQUENCE [LARGE SCALE GENOMIC DNA]</scope>
    <source>
        <strain evidence="2 3">CBS 271.37</strain>
    </source>
</reference>
<accession>A0A0D2DHA3</accession>
<dbReference type="GeneID" id="25308992"/>
<dbReference type="EMBL" id="KN846974">
    <property type="protein sequence ID" value="KIW77056.1"/>
    <property type="molecule type" value="Genomic_DNA"/>
</dbReference>
<dbReference type="InterPro" id="IPR046670">
    <property type="entry name" value="DUF6540"/>
</dbReference>
<evidence type="ECO:0000313" key="3">
    <source>
        <dbReference type="Proteomes" id="UP000053029"/>
    </source>
</evidence>
<feature type="region of interest" description="Disordered" evidence="1">
    <location>
        <begin position="62"/>
        <end position="84"/>
    </location>
</feature>
<dbReference type="VEuPathDB" id="FungiDB:Z517_09502"/>
<dbReference type="Pfam" id="PF20174">
    <property type="entry name" value="DUF6540"/>
    <property type="match status" value="1"/>
</dbReference>
<protein>
    <submittedName>
        <fullName evidence="2">Uncharacterized protein</fullName>
    </submittedName>
</protein>
<dbReference type="OrthoDB" id="4135672at2759"/>
<dbReference type="HOGENOM" id="CLU_1277649_0_0_1"/>
<sequence length="216" mass="24211">MGFTNIRITSKHIPGFVLPCANSSFQARALALIRDPLQRLCCYSFNRYAELLAKKSKRGGAAISGGHSDQDVPRIPGYPPPSLSRAPDTEVMASYKVYIARFKSMPVFHDAVYIEAEQGKGWIYQVMGGHGPGWQYDAGQRDDIEGSGQFYMKYEKGTVAQANLSKVDGICRSIPVPRNQEIEGVVVRRDCRHWVLDALEQLKEHGIYQEMNGSRR</sequence>